<proteinExistence type="predicted"/>
<sequence>MLKLLSLLQTRRDWPGRVLAERLEVSDRTLRRDVEHLRELGYRISAIKGPDGGYRLDAGSELPPLLFDDDQAIALVVALQVASVSGAADGEAALRALTTVRQVMPSRLRHRIDGVAFTTLSADNAATMAVDPEVLIAVSAAVRAREVLRFDYVSVGRGPDGDPSLRRAEPHHVVFSSGRWYLVAWDLDNDDWSVFRLDRMTPRIPTGPRFTPRTVPGGDVHDFLAGCFKGSDRGNTWPCTGEVVLELPARKVIPFVHDGIVEEVAPDRCRLVVGSWSWVALAASIGRFDTAILQAAPRELADAFSLLSQRFAEAATRSSADD</sequence>
<dbReference type="Gene3D" id="1.10.10.10">
    <property type="entry name" value="Winged helix-like DNA-binding domain superfamily/Winged helix DNA-binding domain"/>
    <property type="match status" value="1"/>
</dbReference>
<dbReference type="InterPro" id="IPR051534">
    <property type="entry name" value="CBASS_pafABC_assoc_protein"/>
</dbReference>
<evidence type="ECO:0000313" key="4">
    <source>
        <dbReference type="Proteomes" id="UP001597260"/>
    </source>
</evidence>
<feature type="domain" description="Helix-turn-helix type 11" evidence="1">
    <location>
        <begin position="2"/>
        <end position="55"/>
    </location>
</feature>
<protein>
    <submittedName>
        <fullName evidence="3">Helix-turn-helix transcriptional regulator</fullName>
    </submittedName>
</protein>
<dbReference type="PROSITE" id="PS52050">
    <property type="entry name" value="WYL"/>
    <property type="match status" value="1"/>
</dbReference>
<organism evidence="3 4">
    <name type="scientific">Micromonospora sonneratiae</name>
    <dbReference type="NCBI Taxonomy" id="1184706"/>
    <lineage>
        <taxon>Bacteria</taxon>
        <taxon>Bacillati</taxon>
        <taxon>Actinomycetota</taxon>
        <taxon>Actinomycetes</taxon>
        <taxon>Micromonosporales</taxon>
        <taxon>Micromonosporaceae</taxon>
        <taxon>Micromonospora</taxon>
    </lineage>
</organism>
<dbReference type="SUPFAM" id="SSF46785">
    <property type="entry name" value="Winged helix' DNA-binding domain"/>
    <property type="match status" value="1"/>
</dbReference>
<dbReference type="InterPro" id="IPR026881">
    <property type="entry name" value="WYL_dom"/>
</dbReference>
<reference evidence="4" key="1">
    <citation type="journal article" date="2019" name="Int. J. Syst. Evol. Microbiol.">
        <title>The Global Catalogue of Microorganisms (GCM) 10K type strain sequencing project: providing services to taxonomists for standard genome sequencing and annotation.</title>
        <authorList>
            <consortium name="The Broad Institute Genomics Platform"/>
            <consortium name="The Broad Institute Genome Sequencing Center for Infectious Disease"/>
            <person name="Wu L."/>
            <person name="Ma J."/>
        </authorList>
    </citation>
    <scope>NUCLEOTIDE SEQUENCE [LARGE SCALE GENOMIC DNA]</scope>
    <source>
        <strain evidence="4">JCM 31037</strain>
    </source>
</reference>
<accession>A0ABW3Y945</accession>
<evidence type="ECO:0000313" key="3">
    <source>
        <dbReference type="EMBL" id="MFD1320111.1"/>
    </source>
</evidence>
<dbReference type="Pfam" id="PF08279">
    <property type="entry name" value="HTH_11"/>
    <property type="match status" value="1"/>
</dbReference>
<name>A0ABW3Y945_9ACTN</name>
<gene>
    <name evidence="3" type="ORF">ACFQ4H_03300</name>
</gene>
<comment type="caution">
    <text evidence="3">The sequence shown here is derived from an EMBL/GenBank/DDBJ whole genome shotgun (WGS) entry which is preliminary data.</text>
</comment>
<keyword evidence="4" id="KW-1185">Reference proteome</keyword>
<dbReference type="InterPro" id="IPR036388">
    <property type="entry name" value="WH-like_DNA-bd_sf"/>
</dbReference>
<dbReference type="Proteomes" id="UP001597260">
    <property type="component" value="Unassembled WGS sequence"/>
</dbReference>
<dbReference type="RefSeq" id="WP_377566772.1">
    <property type="nucleotide sequence ID" value="NZ_JBHTMP010000003.1"/>
</dbReference>
<dbReference type="InterPro" id="IPR036390">
    <property type="entry name" value="WH_DNA-bd_sf"/>
</dbReference>
<dbReference type="EMBL" id="JBHTMP010000003">
    <property type="protein sequence ID" value="MFD1320111.1"/>
    <property type="molecule type" value="Genomic_DNA"/>
</dbReference>
<dbReference type="PANTHER" id="PTHR34580:SF3">
    <property type="entry name" value="PROTEIN PAFB"/>
    <property type="match status" value="1"/>
</dbReference>
<dbReference type="Pfam" id="PF13280">
    <property type="entry name" value="WYL"/>
    <property type="match status" value="1"/>
</dbReference>
<dbReference type="InterPro" id="IPR013196">
    <property type="entry name" value="HTH_11"/>
</dbReference>
<evidence type="ECO:0000259" key="1">
    <source>
        <dbReference type="Pfam" id="PF08279"/>
    </source>
</evidence>
<feature type="domain" description="WYL" evidence="2">
    <location>
        <begin position="133"/>
        <end position="201"/>
    </location>
</feature>
<dbReference type="PANTHER" id="PTHR34580">
    <property type="match status" value="1"/>
</dbReference>
<evidence type="ECO:0000259" key="2">
    <source>
        <dbReference type="Pfam" id="PF13280"/>
    </source>
</evidence>